<dbReference type="GO" id="GO:0005737">
    <property type="term" value="C:cytoplasm"/>
    <property type="evidence" value="ECO:0007669"/>
    <property type="project" value="TreeGrafter"/>
</dbReference>
<dbReference type="PANTHER" id="PTHR21737">
    <property type="entry name" value="POLYGLUTAMINE BINDING PROTEIN 1/MARVEL MEMBRANE-ASSOCIATING DOMAIN CONTAINING 3"/>
    <property type="match status" value="1"/>
</dbReference>
<feature type="region of interest" description="Disordered" evidence="1">
    <location>
        <begin position="218"/>
        <end position="239"/>
    </location>
</feature>
<protein>
    <recommendedName>
        <fullName evidence="2">Splicing factor Cactin C-terminal domain-containing protein</fullName>
    </recommendedName>
</protein>
<dbReference type="EMBL" id="HE573027">
    <property type="protein sequence ID" value="CCC53780.1"/>
    <property type="molecule type" value="Genomic_DNA"/>
</dbReference>
<evidence type="ECO:0000313" key="3">
    <source>
        <dbReference type="EMBL" id="CCC53780.1"/>
    </source>
</evidence>
<proteinExistence type="predicted"/>
<dbReference type="Pfam" id="PF09732">
    <property type="entry name" value="CactinC_cactus"/>
    <property type="match status" value="1"/>
</dbReference>
<sequence length="604" mass="67456">MFKRGREEDEVVEVYAALLRQSGARAVERIRQRQSNNTGRLMPIDALVIRYAMWFLDTRAFPVVSYVSQAQRIVTEAIERVSFPQHFSFVPLSMLVECLVAENTAEVMQQTISSIEEFIDARDALGRWIDEKSGPSGVDDYERYNPHGTVENEEEEIAGDRAVELAGILWRSAFFWVAVLEYIEALSLSSAKVNAFALRPRYELELMRLLNTIATPRNSDNKKLQQGGPVLQTSTNGAGTVDLDTSGDVVKAEDIANEPTVINDHIDPSVAISEGTAEAHLNTEAIPGAAAAEESEALTATRTGKLTRLLADLTALVNCPADNPAVAGKINPTFYTMVHARLNVLAACDRLDRFGTAARVAPPPLTSSLQALQEQREAIAAGRTRREAEHDGATNIGLPLDFVASESYMRSVLEKENDILGEDEELFKDEIVDYYKQQPARVAGGRRQAHFEHQGRRDRHAGAVSAGVVGNGASEKEPVPLVKPHRFCKVKTGYTWTQYNRTHYDARTNPPPRSVLWYEFTLFYPALANTKRNMSRIYRIEDTIKGPKDDYCVLVFSVGPPYADVAYQIVRKQWDPRPGGVRASFNSSGTYRLFFRFTNSNYRR</sequence>
<evidence type="ECO:0000256" key="1">
    <source>
        <dbReference type="SAM" id="MobiDB-lite"/>
    </source>
</evidence>
<reference evidence="3" key="1">
    <citation type="journal article" date="2012" name="Proc. Natl. Acad. Sci. U.S.A.">
        <title>Antigenic diversity is generated by distinct evolutionary mechanisms in African trypanosome species.</title>
        <authorList>
            <person name="Jackson A.P."/>
            <person name="Berry A."/>
            <person name="Aslett M."/>
            <person name="Allison H.C."/>
            <person name="Burton P."/>
            <person name="Vavrova-Anderson J."/>
            <person name="Brown R."/>
            <person name="Browne H."/>
            <person name="Corton N."/>
            <person name="Hauser H."/>
            <person name="Gamble J."/>
            <person name="Gilderthorp R."/>
            <person name="Marcello L."/>
            <person name="McQuillan J."/>
            <person name="Otto T.D."/>
            <person name="Quail M.A."/>
            <person name="Sanders M.J."/>
            <person name="van Tonder A."/>
            <person name="Ginger M.L."/>
            <person name="Field M.C."/>
            <person name="Barry J.D."/>
            <person name="Hertz-Fowler C."/>
            <person name="Berriman M."/>
        </authorList>
    </citation>
    <scope>NUCLEOTIDE SEQUENCE</scope>
    <source>
        <strain evidence="3">Y486</strain>
    </source>
</reference>
<dbReference type="VEuPathDB" id="TriTrypDB:TvY486_1112640"/>
<dbReference type="AlphaFoldDB" id="G0UD69"/>
<dbReference type="GO" id="GO:0045292">
    <property type="term" value="P:mRNA cis splicing, via spliceosome"/>
    <property type="evidence" value="ECO:0007669"/>
    <property type="project" value="TreeGrafter"/>
</dbReference>
<dbReference type="GO" id="GO:0005681">
    <property type="term" value="C:spliceosomal complex"/>
    <property type="evidence" value="ECO:0007669"/>
    <property type="project" value="TreeGrafter"/>
</dbReference>
<dbReference type="SMART" id="SM01050">
    <property type="entry name" value="CactinC_cactus"/>
    <property type="match status" value="1"/>
</dbReference>
<feature type="domain" description="Splicing factor Cactin C-terminal" evidence="2">
    <location>
        <begin position="479"/>
        <end position="604"/>
    </location>
</feature>
<name>G0UD69_TRYVY</name>
<dbReference type="PANTHER" id="PTHR21737:SF4">
    <property type="entry name" value="SPLICING FACTOR CACTIN"/>
    <property type="match status" value="1"/>
</dbReference>
<gene>
    <name evidence="3" type="ORF">TVY486_1112640</name>
</gene>
<organism evidence="3">
    <name type="scientific">Trypanosoma vivax (strain Y486)</name>
    <dbReference type="NCBI Taxonomy" id="1055687"/>
    <lineage>
        <taxon>Eukaryota</taxon>
        <taxon>Discoba</taxon>
        <taxon>Euglenozoa</taxon>
        <taxon>Kinetoplastea</taxon>
        <taxon>Metakinetoplastina</taxon>
        <taxon>Trypanosomatida</taxon>
        <taxon>Trypanosomatidae</taxon>
        <taxon>Trypanosoma</taxon>
        <taxon>Duttonella</taxon>
    </lineage>
</organism>
<evidence type="ECO:0000259" key="2">
    <source>
        <dbReference type="Pfam" id="PF09732"/>
    </source>
</evidence>
<accession>G0UD69</accession>
<dbReference type="InterPro" id="IPR019134">
    <property type="entry name" value="Cactin_C"/>
</dbReference>